<accession>A0A9D4VGL9</accession>
<dbReference type="PANTHER" id="PTHR47943">
    <property type="entry name" value="CYTOCHROME P450 93A3-LIKE"/>
    <property type="match status" value="1"/>
</dbReference>
<evidence type="ECO:0000313" key="14">
    <source>
        <dbReference type="Proteomes" id="UP001058974"/>
    </source>
</evidence>
<feature type="transmembrane region" description="Helical" evidence="12">
    <location>
        <begin position="18"/>
        <end position="35"/>
    </location>
</feature>
<dbReference type="PANTHER" id="PTHR47943:SF9">
    <property type="entry name" value="CYTOCHROME P450"/>
    <property type="match status" value="1"/>
</dbReference>
<name>A0A9D4VGL9_PEA</name>
<evidence type="ECO:0000256" key="5">
    <source>
        <dbReference type="ARBA" id="ARBA00022723"/>
    </source>
</evidence>
<comment type="caution">
    <text evidence="13">The sequence shown here is derived from an EMBL/GenBank/DDBJ whole genome shotgun (WGS) entry which is preliminary data.</text>
</comment>
<evidence type="ECO:0000256" key="2">
    <source>
        <dbReference type="ARBA" id="ARBA00004370"/>
    </source>
</evidence>
<dbReference type="GO" id="GO:0005506">
    <property type="term" value="F:iron ion binding"/>
    <property type="evidence" value="ECO:0007669"/>
    <property type="project" value="InterPro"/>
</dbReference>
<dbReference type="GO" id="GO:0016705">
    <property type="term" value="F:oxidoreductase activity, acting on paired donors, with incorporation or reduction of molecular oxygen"/>
    <property type="evidence" value="ECO:0007669"/>
    <property type="project" value="InterPro"/>
</dbReference>
<dbReference type="GO" id="GO:0004497">
    <property type="term" value="F:monooxygenase activity"/>
    <property type="evidence" value="ECO:0007669"/>
    <property type="project" value="UniProtKB-KW"/>
</dbReference>
<dbReference type="EMBL" id="JAMSHJ010000007">
    <property type="protein sequence ID" value="KAI5382923.1"/>
    <property type="molecule type" value="Genomic_DNA"/>
</dbReference>
<evidence type="ECO:0000256" key="4">
    <source>
        <dbReference type="ARBA" id="ARBA00022617"/>
    </source>
</evidence>
<feature type="binding site" description="axial binding residue" evidence="10">
    <location>
        <position position="457"/>
    </location>
    <ligand>
        <name>heme</name>
        <dbReference type="ChEBI" id="CHEBI:30413"/>
    </ligand>
    <ligandPart>
        <name>Fe</name>
        <dbReference type="ChEBI" id="CHEBI:18248"/>
    </ligandPart>
</feature>
<keyword evidence="12" id="KW-1133">Transmembrane helix</keyword>
<organism evidence="13 14">
    <name type="scientific">Pisum sativum</name>
    <name type="common">Garden pea</name>
    <name type="synonym">Lathyrus oleraceus</name>
    <dbReference type="NCBI Taxonomy" id="3888"/>
    <lineage>
        <taxon>Eukaryota</taxon>
        <taxon>Viridiplantae</taxon>
        <taxon>Streptophyta</taxon>
        <taxon>Embryophyta</taxon>
        <taxon>Tracheophyta</taxon>
        <taxon>Spermatophyta</taxon>
        <taxon>Magnoliopsida</taxon>
        <taxon>eudicotyledons</taxon>
        <taxon>Gunneridae</taxon>
        <taxon>Pentapetalae</taxon>
        <taxon>rosids</taxon>
        <taxon>fabids</taxon>
        <taxon>Fabales</taxon>
        <taxon>Fabaceae</taxon>
        <taxon>Papilionoideae</taxon>
        <taxon>50 kb inversion clade</taxon>
        <taxon>NPAAA clade</taxon>
        <taxon>Hologalegina</taxon>
        <taxon>IRL clade</taxon>
        <taxon>Fabeae</taxon>
        <taxon>Lathyrus</taxon>
    </lineage>
</organism>
<evidence type="ECO:0000256" key="9">
    <source>
        <dbReference type="ARBA" id="ARBA00023136"/>
    </source>
</evidence>
<dbReference type="GO" id="GO:0020037">
    <property type="term" value="F:heme binding"/>
    <property type="evidence" value="ECO:0007669"/>
    <property type="project" value="InterPro"/>
</dbReference>
<comment type="similarity">
    <text evidence="3 11">Belongs to the cytochrome P450 family.</text>
</comment>
<evidence type="ECO:0000256" key="8">
    <source>
        <dbReference type="ARBA" id="ARBA00023033"/>
    </source>
</evidence>
<dbReference type="Proteomes" id="UP001058974">
    <property type="component" value="Chromosome 7"/>
</dbReference>
<dbReference type="Gene3D" id="1.10.630.10">
    <property type="entry name" value="Cytochrome P450"/>
    <property type="match status" value="1"/>
</dbReference>
<evidence type="ECO:0000256" key="12">
    <source>
        <dbReference type="SAM" id="Phobius"/>
    </source>
</evidence>
<comment type="subcellular location">
    <subcellularLocation>
        <location evidence="2">Membrane</location>
    </subcellularLocation>
</comment>
<keyword evidence="9 12" id="KW-0472">Membrane</keyword>
<dbReference type="InterPro" id="IPR002401">
    <property type="entry name" value="Cyt_P450_E_grp-I"/>
</dbReference>
<dbReference type="InterPro" id="IPR036396">
    <property type="entry name" value="Cyt_P450_sf"/>
</dbReference>
<keyword evidence="7 10" id="KW-0408">Iron</keyword>
<evidence type="ECO:0000256" key="6">
    <source>
        <dbReference type="ARBA" id="ARBA00023002"/>
    </source>
</evidence>
<dbReference type="FunFam" id="1.10.630.10:FF:000011">
    <property type="entry name" value="Cytochrome P450 83B1"/>
    <property type="match status" value="1"/>
</dbReference>
<dbReference type="Pfam" id="PF00067">
    <property type="entry name" value="p450"/>
    <property type="match status" value="1"/>
</dbReference>
<evidence type="ECO:0000256" key="11">
    <source>
        <dbReference type="RuleBase" id="RU000461"/>
    </source>
</evidence>
<keyword evidence="14" id="KW-1185">Reference proteome</keyword>
<dbReference type="SUPFAM" id="SSF48264">
    <property type="entry name" value="Cytochrome P450"/>
    <property type="match status" value="1"/>
</dbReference>
<dbReference type="OrthoDB" id="2789670at2759"/>
<keyword evidence="12" id="KW-0812">Transmembrane</keyword>
<keyword evidence="4 10" id="KW-0349">Heme</keyword>
<proteinExistence type="inferred from homology"/>
<evidence type="ECO:0000256" key="1">
    <source>
        <dbReference type="ARBA" id="ARBA00001971"/>
    </source>
</evidence>
<evidence type="ECO:0000256" key="7">
    <source>
        <dbReference type="ARBA" id="ARBA00023004"/>
    </source>
</evidence>
<dbReference type="PROSITE" id="PS00086">
    <property type="entry name" value="CYTOCHROME_P450"/>
    <property type="match status" value="1"/>
</dbReference>
<keyword evidence="5 10" id="KW-0479">Metal-binding</keyword>
<dbReference type="Gramene" id="Psat07G0036400-T1">
    <property type="protein sequence ID" value="KAI5382923.1"/>
    <property type="gene ID" value="KIW84_070364"/>
</dbReference>
<evidence type="ECO:0000256" key="3">
    <source>
        <dbReference type="ARBA" id="ARBA00010617"/>
    </source>
</evidence>
<protein>
    <recommendedName>
        <fullName evidence="15">Cytochrome P450</fullName>
    </recommendedName>
</protein>
<keyword evidence="6 11" id="KW-0560">Oxidoreductase</keyword>
<sequence length="520" mass="58840">MINQKEPTVSFSCFNHNMIPLFLFFTLIITTIFLLRRKQPKHDGKHPPGPPGYPVIGNLHMLGTLPHRSLQALSKKHGPIMSLRLGQVPTVIVSSSSAAEQFLKANDVAFASRPRLEAPHCLAYGSKGLAFSEYGGYWRNMRKICTLQLLSTSKVESFSSLRKREMELALTLLKKSASSGEVVDVSEFVHDVIMDIVCNMVLGCSIDEVFDLKRLIQQGMNLSGAFNLADYVPFLKVFDLQGLRRRYKRTHKELDQVLEKIVKKHEESSEKQNGGQKHKDFIDILLSRMNQPIDSSDEQNNVVDRTNIKAIVLDMIAGSFETSATVVEWALSELMRHPRVMKNLQQELDNVVGVNKMVEENDLSKLSYLDIVIMETLRLYPAGPLVPRESTEDAVVDGYFLQKKSRIIVNIWAIGRDSKIWSENAEEFYPERFADKNLDYRGNDFQFIPFGFGRRGCPGINLGLVTVKLVVAQLVHCFSWELPSNMTPNDLDMTEKFGLSIPRAKHLLAVPTYRLHGEAT</sequence>
<evidence type="ECO:0008006" key="15">
    <source>
        <dbReference type="Google" id="ProtNLM"/>
    </source>
</evidence>
<dbReference type="CDD" id="cd11072">
    <property type="entry name" value="CYP71-like"/>
    <property type="match status" value="1"/>
</dbReference>
<evidence type="ECO:0000256" key="10">
    <source>
        <dbReference type="PIRSR" id="PIRSR602401-1"/>
    </source>
</evidence>
<evidence type="ECO:0000313" key="13">
    <source>
        <dbReference type="EMBL" id="KAI5382923.1"/>
    </source>
</evidence>
<dbReference type="GO" id="GO:0016020">
    <property type="term" value="C:membrane"/>
    <property type="evidence" value="ECO:0007669"/>
    <property type="project" value="UniProtKB-SubCell"/>
</dbReference>
<dbReference type="PRINTS" id="PR00463">
    <property type="entry name" value="EP450I"/>
</dbReference>
<gene>
    <name evidence="13" type="ORF">KIW84_070364</name>
</gene>
<dbReference type="AlphaFoldDB" id="A0A9D4VGL9"/>
<dbReference type="InterPro" id="IPR017972">
    <property type="entry name" value="Cyt_P450_CS"/>
</dbReference>
<dbReference type="InterPro" id="IPR001128">
    <property type="entry name" value="Cyt_P450"/>
</dbReference>
<keyword evidence="8 11" id="KW-0503">Monooxygenase</keyword>
<reference evidence="13 14" key="1">
    <citation type="journal article" date="2022" name="Nat. Genet.">
        <title>Improved pea reference genome and pan-genome highlight genomic features and evolutionary characteristics.</title>
        <authorList>
            <person name="Yang T."/>
            <person name="Liu R."/>
            <person name="Luo Y."/>
            <person name="Hu S."/>
            <person name="Wang D."/>
            <person name="Wang C."/>
            <person name="Pandey M.K."/>
            <person name="Ge S."/>
            <person name="Xu Q."/>
            <person name="Li N."/>
            <person name="Li G."/>
            <person name="Huang Y."/>
            <person name="Saxena R.K."/>
            <person name="Ji Y."/>
            <person name="Li M."/>
            <person name="Yan X."/>
            <person name="He Y."/>
            <person name="Liu Y."/>
            <person name="Wang X."/>
            <person name="Xiang C."/>
            <person name="Varshney R.K."/>
            <person name="Ding H."/>
            <person name="Gao S."/>
            <person name="Zong X."/>
        </authorList>
    </citation>
    <scope>NUCLEOTIDE SEQUENCE [LARGE SCALE GENOMIC DNA]</scope>
    <source>
        <strain evidence="13 14">cv. Zhongwan 6</strain>
    </source>
</reference>
<dbReference type="PRINTS" id="PR00385">
    <property type="entry name" value="P450"/>
</dbReference>
<comment type="cofactor">
    <cofactor evidence="1 10">
        <name>heme</name>
        <dbReference type="ChEBI" id="CHEBI:30413"/>
    </cofactor>
</comment>